<dbReference type="GO" id="GO:0004722">
    <property type="term" value="F:protein serine/threonine phosphatase activity"/>
    <property type="evidence" value="ECO:0007669"/>
    <property type="project" value="UniProtKB-EC"/>
</dbReference>
<name>A0ABU8RPN2_9ACTN</name>
<evidence type="ECO:0000259" key="3">
    <source>
        <dbReference type="SMART" id="SM00331"/>
    </source>
</evidence>
<accession>A0ABU8RPN2</accession>
<dbReference type="PANTHER" id="PTHR43156:SF2">
    <property type="entry name" value="STAGE II SPORULATION PROTEIN E"/>
    <property type="match status" value="1"/>
</dbReference>
<dbReference type="Gene3D" id="3.60.40.10">
    <property type="entry name" value="PPM-type phosphatase domain"/>
    <property type="match status" value="1"/>
</dbReference>
<dbReference type="Proteomes" id="UP001387100">
    <property type="component" value="Unassembled WGS sequence"/>
</dbReference>
<evidence type="ECO:0000313" key="4">
    <source>
        <dbReference type="EMBL" id="MEJ5946939.1"/>
    </source>
</evidence>
<dbReference type="EMBL" id="JBBIAA010000042">
    <property type="protein sequence ID" value="MEJ5946939.1"/>
    <property type="molecule type" value="Genomic_DNA"/>
</dbReference>
<dbReference type="InterPro" id="IPR052016">
    <property type="entry name" value="Bact_Sigma-Reg"/>
</dbReference>
<protein>
    <submittedName>
        <fullName evidence="4">PP2C family protein-serine/threonine phosphatase</fullName>
        <ecNumber evidence="4">3.1.3.16</ecNumber>
    </submittedName>
</protein>
<evidence type="ECO:0000256" key="1">
    <source>
        <dbReference type="ARBA" id="ARBA00022801"/>
    </source>
</evidence>
<evidence type="ECO:0000256" key="2">
    <source>
        <dbReference type="SAM" id="MobiDB-lite"/>
    </source>
</evidence>
<organism evidence="4 5">
    <name type="scientific">Pseudokineococcus basanitobsidens</name>
    <dbReference type="NCBI Taxonomy" id="1926649"/>
    <lineage>
        <taxon>Bacteria</taxon>
        <taxon>Bacillati</taxon>
        <taxon>Actinomycetota</taxon>
        <taxon>Actinomycetes</taxon>
        <taxon>Kineosporiales</taxon>
        <taxon>Kineosporiaceae</taxon>
        <taxon>Pseudokineococcus</taxon>
    </lineage>
</organism>
<feature type="region of interest" description="Disordered" evidence="2">
    <location>
        <begin position="68"/>
        <end position="90"/>
    </location>
</feature>
<dbReference type="SMART" id="SM00331">
    <property type="entry name" value="PP2C_SIG"/>
    <property type="match status" value="1"/>
</dbReference>
<evidence type="ECO:0000313" key="5">
    <source>
        <dbReference type="Proteomes" id="UP001387100"/>
    </source>
</evidence>
<comment type="caution">
    <text evidence="4">The sequence shown here is derived from an EMBL/GenBank/DDBJ whole genome shotgun (WGS) entry which is preliminary data.</text>
</comment>
<dbReference type="RefSeq" id="WP_339576312.1">
    <property type="nucleotide sequence ID" value="NZ_JBBIAA010000042.1"/>
</dbReference>
<reference evidence="4 5" key="1">
    <citation type="journal article" date="2017" name="Int. J. Syst. Evol. Microbiol.">
        <title>Pseudokineococcus basanitobsidens sp. nov., isolated from volcanic rock.</title>
        <authorList>
            <person name="Lee D.W."/>
            <person name="Park M.Y."/>
            <person name="Kim J.J."/>
            <person name="Kim B.S."/>
        </authorList>
    </citation>
    <scope>NUCLEOTIDE SEQUENCE [LARGE SCALE GENOMIC DNA]</scope>
    <source>
        <strain evidence="4 5">DSM 103726</strain>
    </source>
</reference>
<keyword evidence="5" id="KW-1185">Reference proteome</keyword>
<feature type="domain" description="PPM-type phosphatase" evidence="3">
    <location>
        <begin position="194"/>
        <end position="406"/>
    </location>
</feature>
<dbReference type="Pfam" id="PF07228">
    <property type="entry name" value="SpoIIE"/>
    <property type="match status" value="1"/>
</dbReference>
<keyword evidence="1 4" id="KW-0378">Hydrolase</keyword>
<gene>
    <name evidence="4" type="ORF">WDZ17_16715</name>
</gene>
<dbReference type="InterPro" id="IPR036457">
    <property type="entry name" value="PPM-type-like_dom_sf"/>
</dbReference>
<dbReference type="EC" id="3.1.3.16" evidence="4"/>
<dbReference type="PANTHER" id="PTHR43156">
    <property type="entry name" value="STAGE II SPORULATION PROTEIN E-RELATED"/>
    <property type="match status" value="1"/>
</dbReference>
<dbReference type="InterPro" id="IPR001932">
    <property type="entry name" value="PPM-type_phosphatase-like_dom"/>
</dbReference>
<sequence length="414" mass="43534">MTSSRPHATDEAVQASLLSAALAASSWQVPQTVVDVLGPASGAVRLDLLLVDHELVELHRIARWRVGEPSHADLGGPDQQGVPPSPGREHLVEGPTAAARTFREQVVTVAGTTVCQPVSVRGHRLGVLVATVPGTVDPAERVVPVLAATAGLVGLLLRQAVESSDEVEVRRRSHVFSVAAEMQWDVLPPTEHRGPGVEVAALVEPAYLATSDVFDWAVDDDVLSVALLEADGEGLRAARSADLALAAVRHARRAGLDLVDQAATADDVLRRQGSGTGRVHAALVRVDLGTGRGRMVLAGAPLVLRHTAGALHVVSVPRAPALGDGEEGERSDQPLPVPPRQTLVLASSGVLQARSRDDVPFTLDQLEDVLRAPADLLDTPRQVARAVRAHCGGQVARDATCVLARWGAISRGRP</sequence>
<proteinExistence type="predicted"/>